<dbReference type="PANTHER" id="PTHR43104:SF4">
    <property type="entry name" value="L-2-HYDROXYGLUTARATE DEHYDROGENASE, MITOCHONDRIAL"/>
    <property type="match status" value="1"/>
</dbReference>
<organism evidence="10 11">
    <name type="scientific">Phanerochaete sordida</name>
    <dbReference type="NCBI Taxonomy" id="48140"/>
    <lineage>
        <taxon>Eukaryota</taxon>
        <taxon>Fungi</taxon>
        <taxon>Dikarya</taxon>
        <taxon>Basidiomycota</taxon>
        <taxon>Agaricomycotina</taxon>
        <taxon>Agaricomycetes</taxon>
        <taxon>Polyporales</taxon>
        <taxon>Phanerochaetaceae</taxon>
        <taxon>Phanerochaete</taxon>
    </lineage>
</organism>
<dbReference type="InterPro" id="IPR036188">
    <property type="entry name" value="FAD/NAD-bd_sf"/>
</dbReference>
<evidence type="ECO:0000256" key="5">
    <source>
        <dbReference type="ARBA" id="ARBA00036066"/>
    </source>
</evidence>
<evidence type="ECO:0000256" key="2">
    <source>
        <dbReference type="ARBA" id="ARBA00022630"/>
    </source>
</evidence>
<evidence type="ECO:0000259" key="9">
    <source>
        <dbReference type="Pfam" id="PF01266"/>
    </source>
</evidence>
<keyword evidence="4" id="KW-0560">Oxidoreductase</keyword>
<dbReference type="Proteomes" id="UP000703269">
    <property type="component" value="Unassembled WGS sequence"/>
</dbReference>
<evidence type="ECO:0000256" key="1">
    <source>
        <dbReference type="ARBA" id="ARBA00001974"/>
    </source>
</evidence>
<dbReference type="EC" id="1.1.99.2" evidence="7"/>
<proteinExistence type="inferred from homology"/>
<comment type="catalytic activity">
    <reaction evidence="5">
        <text>(S)-2-hydroxyglutarate + A = 2-oxoglutarate + AH2</text>
        <dbReference type="Rhea" id="RHEA:21252"/>
        <dbReference type="ChEBI" id="CHEBI:13193"/>
        <dbReference type="ChEBI" id="CHEBI:16782"/>
        <dbReference type="ChEBI" id="CHEBI:16810"/>
        <dbReference type="ChEBI" id="CHEBI:17499"/>
        <dbReference type="EC" id="1.1.99.2"/>
    </reaction>
</comment>
<feature type="domain" description="FAD dependent oxidoreductase" evidence="9">
    <location>
        <begin position="26"/>
        <end position="457"/>
    </location>
</feature>
<protein>
    <recommendedName>
        <fullName evidence="8">L-2-hydroxyglutarate dehydrogenase, mitochondrial</fullName>
        <ecNumber evidence="7">1.1.99.2</ecNumber>
    </recommendedName>
</protein>
<evidence type="ECO:0000313" key="10">
    <source>
        <dbReference type="EMBL" id="GJE84405.1"/>
    </source>
</evidence>
<dbReference type="Gene3D" id="3.50.50.60">
    <property type="entry name" value="FAD/NAD(P)-binding domain"/>
    <property type="match status" value="1"/>
</dbReference>
<dbReference type="GO" id="GO:0047545">
    <property type="term" value="F:(S)-2-hydroxyglutarate dehydrogenase activity"/>
    <property type="evidence" value="ECO:0007669"/>
    <property type="project" value="UniProtKB-EC"/>
</dbReference>
<keyword evidence="2" id="KW-0285">Flavoprotein</keyword>
<evidence type="ECO:0000256" key="4">
    <source>
        <dbReference type="ARBA" id="ARBA00023002"/>
    </source>
</evidence>
<dbReference type="InterPro" id="IPR006076">
    <property type="entry name" value="FAD-dep_OxRdtase"/>
</dbReference>
<accession>A0A9P3FY82</accession>
<dbReference type="OrthoDB" id="498204at2759"/>
<keyword evidence="11" id="KW-1185">Reference proteome</keyword>
<dbReference type="Pfam" id="PF01266">
    <property type="entry name" value="DAO"/>
    <property type="match status" value="1"/>
</dbReference>
<dbReference type="Gene3D" id="3.30.9.10">
    <property type="entry name" value="D-Amino Acid Oxidase, subunit A, domain 2"/>
    <property type="match status" value="1"/>
</dbReference>
<comment type="similarity">
    <text evidence="6">Belongs to the L2HGDH family.</text>
</comment>
<comment type="cofactor">
    <cofactor evidence="1">
        <name>FAD</name>
        <dbReference type="ChEBI" id="CHEBI:57692"/>
    </cofactor>
</comment>
<evidence type="ECO:0000256" key="3">
    <source>
        <dbReference type="ARBA" id="ARBA00022827"/>
    </source>
</evidence>
<dbReference type="SUPFAM" id="SSF51905">
    <property type="entry name" value="FAD/NAD(P)-binding domain"/>
    <property type="match status" value="1"/>
</dbReference>
<dbReference type="EMBL" id="BPQB01000001">
    <property type="protein sequence ID" value="GJE84405.1"/>
    <property type="molecule type" value="Genomic_DNA"/>
</dbReference>
<evidence type="ECO:0000256" key="6">
    <source>
        <dbReference type="ARBA" id="ARBA00037941"/>
    </source>
</evidence>
<evidence type="ECO:0000256" key="7">
    <source>
        <dbReference type="ARBA" id="ARBA00038878"/>
    </source>
</evidence>
<sequence length="467" mass="51522">MKIRGLKAALNGDKRYPAKIPTSAVDYLVVGGGVVGLAIARRLTQKFPEKSIFLVERNASAGQETSSRNSEVIHGGLYYPPNSLKMRLCLRGRELMYQYCKENSVPHRRVGKLVVAQQHQVPYIETLYHKTQQLPWPPHSDPARVHEPVVPARLVERDEVHALEPDLSSKIVAALLSTETGIVDSHSLMESFEREITEAGGELVYSTRVVRVDPHAGSSQAADHASEEIAEDGWVVQTVTGDAEESDALLARNLINASGLAGPMILNALLPRDERIPMYYAKGSYASYRGPGVSRVSHLIYPSVGSGRTLHGFQSLGTHLTLDLDGNIRFGPDIDWLNPPPMEVRDDVEVANPDFWAKHLVADESRLPQMYEAISEYLEGIQLEGLQPDYCGIRPKLVGPEGGFQDFVFRTDYPDSFVSSAKRAVRSGRETSPMITVMGIESPGLTSSLAIAELVVDDMLDKEEDRK</sequence>
<reference evidence="10 11" key="1">
    <citation type="submission" date="2021-08" db="EMBL/GenBank/DDBJ databases">
        <title>Draft Genome Sequence of Phanerochaete sordida strain YK-624.</title>
        <authorList>
            <person name="Mori T."/>
            <person name="Dohra H."/>
            <person name="Suzuki T."/>
            <person name="Kawagishi H."/>
            <person name="Hirai H."/>
        </authorList>
    </citation>
    <scope>NUCLEOTIDE SEQUENCE [LARGE SCALE GENOMIC DNA]</scope>
    <source>
        <strain evidence="10 11">YK-624</strain>
    </source>
</reference>
<dbReference type="PANTHER" id="PTHR43104">
    <property type="entry name" value="L-2-HYDROXYGLUTARATE DEHYDROGENASE, MITOCHONDRIAL"/>
    <property type="match status" value="1"/>
</dbReference>
<keyword evidence="3" id="KW-0274">FAD</keyword>
<name>A0A9P3FY82_9APHY</name>
<gene>
    <name evidence="10" type="ORF">PsYK624_004810</name>
</gene>
<comment type="caution">
    <text evidence="10">The sequence shown here is derived from an EMBL/GenBank/DDBJ whole genome shotgun (WGS) entry which is preliminary data.</text>
</comment>
<evidence type="ECO:0000256" key="8">
    <source>
        <dbReference type="ARBA" id="ARBA00041137"/>
    </source>
</evidence>
<evidence type="ECO:0000313" key="11">
    <source>
        <dbReference type="Proteomes" id="UP000703269"/>
    </source>
</evidence>
<dbReference type="AlphaFoldDB" id="A0A9P3FY82"/>